<feature type="region of interest" description="Disordered" evidence="1">
    <location>
        <begin position="1"/>
        <end position="20"/>
    </location>
</feature>
<dbReference type="Proteomes" id="UP000078389">
    <property type="component" value="Unassembled WGS sequence"/>
</dbReference>
<dbReference type="OrthoDB" id="9887857at2"/>
<sequence length="106" mass="11104">MTDKTEDKTAPASAAPAGVKTVTLPSSGKVATIRKGKGKDMRLAARHVNPAQDPIGYAMALAAQLTEIDGNPVLPEELDEMEMDDVGAIMSALPGKSLPQEMLSRS</sequence>
<dbReference type="RefSeq" id="WP_067459897.1">
    <property type="nucleotide sequence ID" value="NZ_LVVY01000130.1"/>
</dbReference>
<gene>
    <name evidence="2" type="ORF">A3840_17375</name>
</gene>
<name>A0A178HNY7_9HYPH</name>
<dbReference type="AlphaFoldDB" id="A0A178HNY7"/>
<evidence type="ECO:0000313" key="3">
    <source>
        <dbReference type="Proteomes" id="UP000078389"/>
    </source>
</evidence>
<protein>
    <recommendedName>
        <fullName evidence="4">Phage tail assembly protein</fullName>
    </recommendedName>
</protein>
<comment type="caution">
    <text evidence="2">The sequence shown here is derived from an EMBL/GenBank/DDBJ whole genome shotgun (WGS) entry which is preliminary data.</text>
</comment>
<reference evidence="2 3" key="1">
    <citation type="submission" date="2016-03" db="EMBL/GenBank/DDBJ databases">
        <title>Genome sequencing of Devosia sp. S37.</title>
        <authorList>
            <person name="Mohd Nor M."/>
        </authorList>
    </citation>
    <scope>NUCLEOTIDE SEQUENCE [LARGE SCALE GENOMIC DNA]</scope>
    <source>
        <strain evidence="2 3">S37</strain>
    </source>
</reference>
<organism evidence="2 3">
    <name type="scientific">Devosia elaeis</name>
    <dbReference type="NCBI Taxonomy" id="1770058"/>
    <lineage>
        <taxon>Bacteria</taxon>
        <taxon>Pseudomonadati</taxon>
        <taxon>Pseudomonadota</taxon>
        <taxon>Alphaproteobacteria</taxon>
        <taxon>Hyphomicrobiales</taxon>
        <taxon>Devosiaceae</taxon>
        <taxon>Devosia</taxon>
    </lineage>
</organism>
<accession>A0A178HNY7</accession>
<dbReference type="STRING" id="1770058.A3840_17375"/>
<evidence type="ECO:0008006" key="4">
    <source>
        <dbReference type="Google" id="ProtNLM"/>
    </source>
</evidence>
<dbReference type="EMBL" id="LVVY01000130">
    <property type="protein sequence ID" value="OAM73765.1"/>
    <property type="molecule type" value="Genomic_DNA"/>
</dbReference>
<evidence type="ECO:0000256" key="1">
    <source>
        <dbReference type="SAM" id="MobiDB-lite"/>
    </source>
</evidence>
<keyword evidence="3" id="KW-1185">Reference proteome</keyword>
<proteinExistence type="predicted"/>
<evidence type="ECO:0000313" key="2">
    <source>
        <dbReference type="EMBL" id="OAM73765.1"/>
    </source>
</evidence>